<reference evidence="1 2" key="1">
    <citation type="submission" date="2024-02" db="EMBL/GenBank/DDBJ databases">
        <title>Discinaceae phylogenomics.</title>
        <authorList>
            <person name="Dirks A.C."/>
            <person name="James T.Y."/>
        </authorList>
    </citation>
    <scope>NUCLEOTIDE SEQUENCE [LARGE SCALE GENOMIC DNA]</scope>
    <source>
        <strain evidence="1 2">ACD0624</strain>
    </source>
</reference>
<accession>A0ABR3G5R2</accession>
<evidence type="ECO:0000313" key="2">
    <source>
        <dbReference type="Proteomes" id="UP001447188"/>
    </source>
</evidence>
<gene>
    <name evidence="1" type="ORF">Q9L58_009864</name>
</gene>
<comment type="caution">
    <text evidence="1">The sequence shown here is derived from an EMBL/GenBank/DDBJ whole genome shotgun (WGS) entry which is preliminary data.</text>
</comment>
<evidence type="ECO:0008006" key="3">
    <source>
        <dbReference type="Google" id="ProtNLM"/>
    </source>
</evidence>
<proteinExistence type="predicted"/>
<name>A0ABR3G5R2_9PEZI</name>
<evidence type="ECO:0000313" key="1">
    <source>
        <dbReference type="EMBL" id="KAL0631265.1"/>
    </source>
</evidence>
<dbReference type="Proteomes" id="UP001447188">
    <property type="component" value="Unassembled WGS sequence"/>
</dbReference>
<keyword evidence="2" id="KW-1185">Reference proteome</keyword>
<sequence>MSTLRSREVGITMELELIEVQIAEAMHPIRTRKLQLQERLREQIPDCERENICGIIEILRNGTWGRTEPPQQDADKWILLVGGKPIAAVDSPSDVSPEKRVALLASSSGTIFFEPHPSESTTLDVRAILDSGASFPTLNTFDMRRIDPNSTLSPEASINITTANGVIGAQIFELYVQVINVPNAFALQRVVVAPQFPHVSGNFPWAHCYLAS</sequence>
<protein>
    <recommendedName>
        <fullName evidence="3">Peptidase A2 domain-containing protein</fullName>
    </recommendedName>
</protein>
<dbReference type="EMBL" id="JBBBZM010000272">
    <property type="protein sequence ID" value="KAL0631265.1"/>
    <property type="molecule type" value="Genomic_DNA"/>
</dbReference>
<organism evidence="1 2">
    <name type="scientific">Discina gigas</name>
    <dbReference type="NCBI Taxonomy" id="1032678"/>
    <lineage>
        <taxon>Eukaryota</taxon>
        <taxon>Fungi</taxon>
        <taxon>Dikarya</taxon>
        <taxon>Ascomycota</taxon>
        <taxon>Pezizomycotina</taxon>
        <taxon>Pezizomycetes</taxon>
        <taxon>Pezizales</taxon>
        <taxon>Discinaceae</taxon>
        <taxon>Discina</taxon>
    </lineage>
</organism>